<dbReference type="HAMAP" id="MF_00271">
    <property type="entry name" value="ATP_synth_D_arch"/>
    <property type="match status" value="1"/>
</dbReference>
<gene>
    <name evidence="4" type="primary">ntpD_21</name>
    <name evidence="4" type="ORF">SDC9_155314</name>
</gene>
<comment type="caution">
    <text evidence="4">The sequence shown here is derived from an EMBL/GenBank/DDBJ whole genome shotgun (WGS) entry which is preliminary data.</text>
</comment>
<dbReference type="InterPro" id="IPR002699">
    <property type="entry name" value="V_ATPase_D"/>
</dbReference>
<protein>
    <submittedName>
        <fullName evidence="4">V-type sodium ATPase subunit D</fullName>
    </submittedName>
</protein>
<dbReference type="PANTHER" id="PTHR11671">
    <property type="entry name" value="V-TYPE ATP SYNTHASE SUBUNIT D"/>
    <property type="match status" value="1"/>
</dbReference>
<dbReference type="EMBL" id="VSSQ01054056">
    <property type="protein sequence ID" value="MPN08038.1"/>
    <property type="molecule type" value="Genomic_DNA"/>
</dbReference>
<evidence type="ECO:0000256" key="3">
    <source>
        <dbReference type="ARBA" id="ARBA00023065"/>
    </source>
</evidence>
<evidence type="ECO:0000313" key="4">
    <source>
        <dbReference type="EMBL" id="MPN08038.1"/>
    </source>
</evidence>
<dbReference type="GO" id="GO:0046961">
    <property type="term" value="F:proton-transporting ATPase activity, rotational mechanism"/>
    <property type="evidence" value="ECO:0007669"/>
    <property type="project" value="InterPro"/>
</dbReference>
<accession>A0A645F137</accession>
<dbReference type="FunFam" id="1.10.287.3240:FF:000007">
    <property type="entry name" value="V-type ATP synthase subunit D"/>
    <property type="match status" value="1"/>
</dbReference>
<dbReference type="NCBIfam" id="TIGR00309">
    <property type="entry name" value="V_ATPase_subD"/>
    <property type="match status" value="1"/>
</dbReference>
<dbReference type="Gene3D" id="1.10.287.3240">
    <property type="match status" value="1"/>
</dbReference>
<keyword evidence="2" id="KW-0813">Transport</keyword>
<dbReference type="AlphaFoldDB" id="A0A645F137"/>
<keyword evidence="3" id="KW-0406">Ion transport</keyword>
<dbReference type="Pfam" id="PF01813">
    <property type="entry name" value="ATP-synt_D"/>
    <property type="match status" value="1"/>
</dbReference>
<comment type="similarity">
    <text evidence="1">Belongs to the V-ATPase D subunit family.</text>
</comment>
<sequence length="223" mass="25957">MARLNVNPTRMELTRLKKRLKTATRGHKLLKDKRDELMKQFLDIVRISQKLRLQVEADLAEAYRGFSAASALMSPEMMEQTFLYPKQSVSIDMSFKNVMSVNVPVYSVQTKTEDPSDIFPYSFVSTPAELDDSVVRLSQLLNDMLKLAEYEKTVKLLAQEIEKTRRRVNALEYVMIPQLNETIRYIVMKLDENERGNTTRLMKVKDMMLKEAREKAQERDKAV</sequence>
<proteinExistence type="inferred from homology"/>
<name>A0A645F137_9ZZZZ</name>
<evidence type="ECO:0000256" key="2">
    <source>
        <dbReference type="ARBA" id="ARBA00022448"/>
    </source>
</evidence>
<evidence type="ECO:0000256" key="1">
    <source>
        <dbReference type="ARBA" id="ARBA00005850"/>
    </source>
</evidence>
<dbReference type="NCBIfam" id="NF001543">
    <property type="entry name" value="PRK00373.1-2"/>
    <property type="match status" value="1"/>
</dbReference>
<organism evidence="4">
    <name type="scientific">bioreactor metagenome</name>
    <dbReference type="NCBI Taxonomy" id="1076179"/>
    <lineage>
        <taxon>unclassified sequences</taxon>
        <taxon>metagenomes</taxon>
        <taxon>ecological metagenomes</taxon>
    </lineage>
</organism>
<reference evidence="4" key="1">
    <citation type="submission" date="2019-08" db="EMBL/GenBank/DDBJ databases">
        <authorList>
            <person name="Kucharzyk K."/>
            <person name="Murdoch R.W."/>
            <person name="Higgins S."/>
            <person name="Loffler F."/>
        </authorList>
    </citation>
    <scope>NUCLEOTIDE SEQUENCE</scope>
</reference>